<feature type="domain" description="Glucose/Sorbosone dehydrogenase" evidence="2">
    <location>
        <begin position="47"/>
        <end position="372"/>
    </location>
</feature>
<dbReference type="AlphaFoldDB" id="A0A5B8S8T3"/>
<dbReference type="RefSeq" id="WP_147091369.1">
    <property type="nucleotide sequence ID" value="NZ_BAABJD010000002.1"/>
</dbReference>
<dbReference type="Gene3D" id="2.120.10.30">
    <property type="entry name" value="TolB, C-terminal domain"/>
    <property type="match status" value="1"/>
</dbReference>
<dbReference type="PANTHER" id="PTHR19328:SF75">
    <property type="entry name" value="ALDOSE SUGAR DEHYDROGENASE YLII"/>
    <property type="match status" value="1"/>
</dbReference>
<organism evidence="3 4">
    <name type="scientific">Novosphingobium ginsenosidimutans</name>
    <dbReference type="NCBI Taxonomy" id="1176536"/>
    <lineage>
        <taxon>Bacteria</taxon>
        <taxon>Pseudomonadati</taxon>
        <taxon>Pseudomonadota</taxon>
        <taxon>Alphaproteobacteria</taxon>
        <taxon>Sphingomonadales</taxon>
        <taxon>Sphingomonadaceae</taxon>
        <taxon>Novosphingobium</taxon>
    </lineage>
</organism>
<dbReference type="InterPro" id="IPR011041">
    <property type="entry name" value="Quinoprot_gluc/sorb_DH_b-prop"/>
</dbReference>
<feature type="signal peptide" evidence="1">
    <location>
        <begin position="1"/>
        <end position="24"/>
    </location>
</feature>
<keyword evidence="1" id="KW-0732">Signal</keyword>
<feature type="chain" id="PRO_5022846797" evidence="1">
    <location>
        <begin position="25"/>
        <end position="377"/>
    </location>
</feature>
<protein>
    <submittedName>
        <fullName evidence="3">PQQ-dependent sugar dehydrogenase</fullName>
    </submittedName>
</protein>
<sequence>MTRTIIRTFFPLAAFLASCSPSVAGDSPKPAITETKGAFAVTPLAALDAPWAIAVLPRGGVLVTEKGGKLKLVDGTVKDVAGVPTVAFGGQGGLGDVVLAPDYAKSGMVYLSWAEAGDGETRGAAIGRAKLVLGDAPRLEGLEVIWRQSPKVTGRGHYSHRIAFSPDGKLLFVASGERQKMDPAQDLTGNLGKVLRLLPDGKPAPGNPFADKGGVSAEIWSYGHRNILGLAFDPQGRLWDLEHGPAGGDELNLVEPGKNYGWPVVSEGDHYDGKDIPPHSTRPDMTAPNLVWTPVIAPGDMVFYRGKAFRDWRGQLLIAGLASKGLVRVTIDGTKVTEAGRYPLDKRIRDVAEAADGTLLVIEDGKDGRLLKLAPAK</sequence>
<dbReference type="PANTHER" id="PTHR19328">
    <property type="entry name" value="HEDGEHOG-INTERACTING PROTEIN"/>
    <property type="match status" value="1"/>
</dbReference>
<gene>
    <name evidence="3" type="ORF">FRF71_14735</name>
</gene>
<dbReference type="SUPFAM" id="SSF50952">
    <property type="entry name" value="Soluble quinoprotein glucose dehydrogenase"/>
    <property type="match status" value="1"/>
</dbReference>
<dbReference type="InterPro" id="IPR011042">
    <property type="entry name" value="6-blade_b-propeller_TolB-like"/>
</dbReference>
<proteinExistence type="predicted"/>
<name>A0A5B8S8T3_9SPHN</name>
<dbReference type="KEGG" id="ngf:FRF71_14735"/>
<accession>A0A5B8S8T3</accession>
<dbReference type="PROSITE" id="PS51257">
    <property type="entry name" value="PROKAR_LIPOPROTEIN"/>
    <property type="match status" value="1"/>
</dbReference>
<evidence type="ECO:0000259" key="2">
    <source>
        <dbReference type="Pfam" id="PF07995"/>
    </source>
</evidence>
<evidence type="ECO:0000313" key="4">
    <source>
        <dbReference type="Proteomes" id="UP000321172"/>
    </source>
</evidence>
<reference evidence="3 4" key="1">
    <citation type="journal article" date="2013" name="J. Microbiol. Biotechnol.">
        <title>Novosphingobium ginsenosidimutans sp. nov., with the ability to convert ginsenoside.</title>
        <authorList>
            <person name="Kim J.K."/>
            <person name="He D."/>
            <person name="Liu Q.M."/>
            <person name="Park H.Y."/>
            <person name="Jung M.S."/>
            <person name="Yoon M.H."/>
            <person name="Kim S.C."/>
            <person name="Im W.T."/>
        </authorList>
    </citation>
    <scope>NUCLEOTIDE SEQUENCE [LARGE SCALE GENOMIC DNA]</scope>
    <source>
        <strain evidence="3 4">FW-6</strain>
    </source>
</reference>
<dbReference type="InterPro" id="IPR012938">
    <property type="entry name" value="Glc/Sorbosone_DH"/>
</dbReference>
<keyword evidence="4" id="KW-1185">Reference proteome</keyword>
<evidence type="ECO:0000313" key="3">
    <source>
        <dbReference type="EMBL" id="QEA17290.1"/>
    </source>
</evidence>
<dbReference type="OrthoDB" id="9770043at2"/>
<dbReference type="EMBL" id="CP042345">
    <property type="protein sequence ID" value="QEA17290.1"/>
    <property type="molecule type" value="Genomic_DNA"/>
</dbReference>
<dbReference type="Proteomes" id="UP000321172">
    <property type="component" value="Chromosome"/>
</dbReference>
<evidence type="ECO:0000256" key="1">
    <source>
        <dbReference type="SAM" id="SignalP"/>
    </source>
</evidence>
<dbReference type="Pfam" id="PF07995">
    <property type="entry name" value="GSDH"/>
    <property type="match status" value="1"/>
</dbReference>